<accession>A0A9X2ZBV6</accession>
<dbReference type="InterPro" id="IPR011250">
    <property type="entry name" value="OMP/PagP_B-barrel"/>
</dbReference>
<evidence type="ECO:0008006" key="3">
    <source>
        <dbReference type="Google" id="ProtNLM"/>
    </source>
</evidence>
<dbReference type="AlphaFoldDB" id="A0A9X2ZBV6"/>
<organism evidence="1 2">
    <name type="scientific">Flavobacterium shii</name>
    <dbReference type="NCBI Taxonomy" id="2987687"/>
    <lineage>
        <taxon>Bacteria</taxon>
        <taxon>Pseudomonadati</taxon>
        <taxon>Bacteroidota</taxon>
        <taxon>Flavobacteriia</taxon>
        <taxon>Flavobacteriales</taxon>
        <taxon>Flavobacteriaceae</taxon>
        <taxon>Flavobacterium</taxon>
    </lineage>
</organism>
<keyword evidence="2" id="KW-1185">Reference proteome</keyword>
<sequence>MTSTFRKILIIFIFTIFFSNLAKAQTTGRFIKASIGFGSSTSNYEEENPEIIDGSGFFAQGEYIIGVTKWFSVRPYAGVIFTSTSKDAVKNPQGYKVETNAFFLGTKVRLCAPIPWIAPFIETGIGASIGSFETYTNYVNEKKSGVVPHIPISIGLALGPKNNIEIGATFYGNLSGEQAFGAFTAGYTFPLNW</sequence>
<dbReference type="RefSeq" id="WP_264206554.1">
    <property type="nucleotide sequence ID" value="NZ_JAOZEW010000012.1"/>
</dbReference>
<evidence type="ECO:0000313" key="2">
    <source>
        <dbReference type="Proteomes" id="UP001151079"/>
    </source>
</evidence>
<dbReference type="EMBL" id="JAOZEW010000012">
    <property type="protein sequence ID" value="MCV9928441.1"/>
    <property type="molecule type" value="Genomic_DNA"/>
</dbReference>
<comment type="caution">
    <text evidence="1">The sequence shown here is derived from an EMBL/GenBank/DDBJ whole genome shotgun (WGS) entry which is preliminary data.</text>
</comment>
<name>A0A9X2ZBV6_9FLAO</name>
<proteinExistence type="predicted"/>
<reference evidence="1" key="1">
    <citation type="submission" date="2022-10" db="EMBL/GenBank/DDBJ databases">
        <title>Two novel species of Flavobacterium.</title>
        <authorList>
            <person name="Liu Q."/>
            <person name="Xin Y.-H."/>
        </authorList>
    </citation>
    <scope>NUCLEOTIDE SEQUENCE</scope>
    <source>
        <strain evidence="1">LS1R49</strain>
    </source>
</reference>
<dbReference type="SUPFAM" id="SSF56925">
    <property type="entry name" value="OMPA-like"/>
    <property type="match status" value="1"/>
</dbReference>
<evidence type="ECO:0000313" key="1">
    <source>
        <dbReference type="EMBL" id="MCV9928441.1"/>
    </source>
</evidence>
<gene>
    <name evidence="1" type="ORF">OIU83_12300</name>
</gene>
<protein>
    <recommendedName>
        <fullName evidence="3">Outer membrane protein beta-barrel domain-containing protein</fullName>
    </recommendedName>
</protein>
<dbReference type="Proteomes" id="UP001151079">
    <property type="component" value="Unassembled WGS sequence"/>
</dbReference>